<evidence type="ECO:0000313" key="2">
    <source>
        <dbReference type="Proteomes" id="UP000298284"/>
    </source>
</evidence>
<accession>A0A4Z0MCZ7</accession>
<comment type="caution">
    <text evidence="1">The sequence shown here is derived from an EMBL/GenBank/DDBJ whole genome shotgun (WGS) entry which is preliminary data.</text>
</comment>
<reference evidence="1 2" key="1">
    <citation type="submission" date="2019-04" db="EMBL/GenBank/DDBJ databases">
        <authorList>
            <person name="Feng G."/>
            <person name="Zhang J."/>
            <person name="Zhu H."/>
        </authorList>
    </citation>
    <scope>NUCLEOTIDE SEQUENCE [LARGE SCALE GENOMIC DNA]</scope>
    <source>
        <strain evidence="1 2">JCM 19491</strain>
    </source>
</reference>
<protein>
    <submittedName>
        <fullName evidence="1">Uncharacterized protein</fullName>
    </submittedName>
</protein>
<organism evidence="1 2">
    <name type="scientific">Hymenobacter wooponensis</name>
    <dbReference type="NCBI Taxonomy" id="1525360"/>
    <lineage>
        <taxon>Bacteria</taxon>
        <taxon>Pseudomonadati</taxon>
        <taxon>Bacteroidota</taxon>
        <taxon>Cytophagia</taxon>
        <taxon>Cytophagales</taxon>
        <taxon>Hymenobacteraceae</taxon>
        <taxon>Hymenobacter</taxon>
    </lineage>
</organism>
<sequence length="90" mass="10322">MDSHKLLIELTLVPAGRHIAFSKEMLEKVHVYRRVGTEGDAWQQVATNARSPFIDTESFPAGTTLEYHVQHFNQQDVYEGHSNIVRTTLR</sequence>
<proteinExistence type="predicted"/>
<dbReference type="EMBL" id="SRKZ01000009">
    <property type="protein sequence ID" value="TGD77366.1"/>
    <property type="molecule type" value="Genomic_DNA"/>
</dbReference>
<evidence type="ECO:0000313" key="1">
    <source>
        <dbReference type="EMBL" id="TGD77366.1"/>
    </source>
</evidence>
<name>A0A4Z0MCZ7_9BACT</name>
<gene>
    <name evidence="1" type="ORF">EU557_23685</name>
</gene>
<dbReference type="OrthoDB" id="884051at2"/>
<dbReference type="AlphaFoldDB" id="A0A4Z0MCZ7"/>
<dbReference type="Proteomes" id="UP000298284">
    <property type="component" value="Unassembled WGS sequence"/>
</dbReference>
<keyword evidence="2" id="KW-1185">Reference proteome</keyword>
<dbReference type="RefSeq" id="WP_044019263.1">
    <property type="nucleotide sequence ID" value="NZ_SRKZ01000009.1"/>
</dbReference>